<dbReference type="Proteomes" id="UP000474104">
    <property type="component" value="Unassembled WGS sequence"/>
</dbReference>
<dbReference type="AlphaFoldDB" id="A0A9X5H5A3"/>
<sequence length="98" mass="11677">MKGKFSLEIESRKVIYRLNLERKVTVIKGKSGTGKTSMIRVLSDYAELGKDFRVHVRKSSDYQIKIFENRTDWHQELEHAHNSIIFVDEDVRYLYEKK</sequence>
<dbReference type="SUPFAM" id="SSF52540">
    <property type="entry name" value="P-loop containing nucleoside triphosphate hydrolases"/>
    <property type="match status" value="1"/>
</dbReference>
<organism evidence="1 2">
    <name type="scientific">Schaedlerella arabinosiphila</name>
    <dbReference type="NCBI Taxonomy" id="2044587"/>
    <lineage>
        <taxon>Bacteria</taxon>
        <taxon>Bacillati</taxon>
        <taxon>Bacillota</taxon>
        <taxon>Clostridia</taxon>
        <taxon>Lachnospirales</taxon>
        <taxon>Lachnospiraceae</taxon>
        <taxon>Schaedlerella</taxon>
    </lineage>
</organism>
<accession>A0A9X5H5A3</accession>
<protein>
    <submittedName>
        <fullName evidence="1">Uncharacterized protein</fullName>
    </submittedName>
</protein>
<dbReference type="OrthoDB" id="1957089at2"/>
<dbReference type="RefSeq" id="WP_004069841.1">
    <property type="nucleotide sequence ID" value="NZ_CASCYM010000020.1"/>
</dbReference>
<dbReference type="InterPro" id="IPR027417">
    <property type="entry name" value="P-loop_NTPase"/>
</dbReference>
<dbReference type="Gene3D" id="3.40.50.300">
    <property type="entry name" value="P-loop containing nucleotide triphosphate hydrolases"/>
    <property type="match status" value="1"/>
</dbReference>
<reference evidence="1 2" key="1">
    <citation type="submission" date="2019-07" db="EMBL/GenBank/DDBJ databases">
        <title>Draft genome sequences of 15 bacterial species constituting the stable defined intestinal microbiota of the GM15 gnotobiotic mouse model.</title>
        <authorList>
            <person name="Elie C."/>
            <person name="Mathieu A."/>
            <person name="Saliou A."/>
            <person name="Darnaud M."/>
            <person name="Leulier F."/>
            <person name="Tamellini A."/>
        </authorList>
    </citation>
    <scope>NUCLEOTIDE SEQUENCE [LARGE SCALE GENOMIC DNA]</scope>
    <source>
        <strain evidence="2">ASF 502</strain>
    </source>
</reference>
<dbReference type="EMBL" id="VIRB01000030">
    <property type="protein sequence ID" value="NDO67913.1"/>
    <property type="molecule type" value="Genomic_DNA"/>
</dbReference>
<gene>
    <name evidence="1" type="ORF">FMM80_03985</name>
</gene>
<proteinExistence type="predicted"/>
<evidence type="ECO:0000313" key="2">
    <source>
        <dbReference type="Proteomes" id="UP000474104"/>
    </source>
</evidence>
<comment type="caution">
    <text evidence="1">The sequence shown here is derived from an EMBL/GenBank/DDBJ whole genome shotgun (WGS) entry which is preliminary data.</text>
</comment>
<name>A0A9X5H5A3_9FIRM</name>
<evidence type="ECO:0000313" key="1">
    <source>
        <dbReference type="EMBL" id="NDO67913.1"/>
    </source>
</evidence>